<dbReference type="InterPro" id="IPR016177">
    <property type="entry name" value="DNA-bd_dom_sf"/>
</dbReference>
<evidence type="ECO:0000256" key="4">
    <source>
        <dbReference type="ARBA" id="ARBA00023163"/>
    </source>
</evidence>
<dbReference type="InterPro" id="IPR036955">
    <property type="entry name" value="AP2/ERF_dom_sf"/>
</dbReference>
<evidence type="ECO:0000256" key="5">
    <source>
        <dbReference type="ARBA" id="ARBA00023242"/>
    </source>
</evidence>
<evidence type="ECO:0000256" key="2">
    <source>
        <dbReference type="ARBA" id="ARBA00023015"/>
    </source>
</evidence>
<evidence type="ECO:0000256" key="3">
    <source>
        <dbReference type="ARBA" id="ARBA00023125"/>
    </source>
</evidence>
<dbReference type="OrthoDB" id="25675at2759"/>
<evidence type="ECO:0000256" key="6">
    <source>
        <dbReference type="ARBA" id="ARBA00024343"/>
    </source>
</evidence>
<dbReference type="CDD" id="cd00018">
    <property type="entry name" value="AP2"/>
    <property type="match status" value="1"/>
</dbReference>
<dbReference type="GO" id="GO:0005634">
    <property type="term" value="C:nucleus"/>
    <property type="evidence" value="ECO:0007669"/>
    <property type="project" value="UniProtKB-SubCell"/>
</dbReference>
<dbReference type="PRINTS" id="PR00367">
    <property type="entry name" value="ETHRSPELEMNT"/>
</dbReference>
<dbReference type="PANTHER" id="PTHR31194:SF189">
    <property type="entry name" value="AP2_ERF DOMAIN-CONTAINING PROTEIN"/>
    <property type="match status" value="1"/>
</dbReference>
<feature type="compositionally biased region" description="Basic and acidic residues" evidence="7">
    <location>
        <begin position="168"/>
        <end position="178"/>
    </location>
</feature>
<dbReference type="GO" id="GO:0003700">
    <property type="term" value="F:DNA-binding transcription factor activity"/>
    <property type="evidence" value="ECO:0007669"/>
    <property type="project" value="InterPro"/>
</dbReference>
<feature type="domain" description="AP2/ERF" evidence="8">
    <location>
        <begin position="33"/>
        <end position="90"/>
    </location>
</feature>
<feature type="region of interest" description="Disordered" evidence="7">
    <location>
        <begin position="400"/>
        <end position="433"/>
    </location>
</feature>
<feature type="compositionally biased region" description="Pro residues" evidence="7">
    <location>
        <begin position="1"/>
        <end position="10"/>
    </location>
</feature>
<comment type="similarity">
    <text evidence="6">Belongs to the AP2/ERF transcription factor family. ERF subfamily.</text>
</comment>
<dbReference type="Gene3D" id="3.30.730.10">
    <property type="entry name" value="AP2/ERF domain"/>
    <property type="match status" value="1"/>
</dbReference>
<sequence length="441" mass="48012">MVEPNQPPPATKKTQRPNQPPPAKKKTQRAERRFLGVRQRPSGRWVAEIKDSLQKVRLWLGTFDTAEEAARAYDEAARALRGSNARTNFELTDAAGAGSDDVPESAAPFSFEDGCDATGGLLGALKAKLLDGKAVRFWGTGPIASSSVIIRPSLQRGRCPVSLNPKEGPLHELDKTGTAEHSSVGSNDQPPSSNSSQIASDVCPTMATVTCNNEDSWLVSTSLNPFSPAEFSFSDRCLEMGASPEFQPPAQSCGGMGGLWSTEDCVGEGENGWGVSSGPCDPLVDVASMLSEMQEGYQRLGPIPWTDDASCFPFYWGIFEIVISCHCDCLDNQLQAICHVRICQLFYNLDAALLDFVGYRTCLDPTGWCYCCVKGNMAAELNMGILLDIVDDEWMRDTLPRDDVSVPPEMATRTDDVEDTNQESQPVEGDAWRDLALDTHQ</sequence>
<comment type="caution">
    <text evidence="9">The sequence shown here is derived from an EMBL/GenBank/DDBJ whole genome shotgun (WGS) entry which is preliminary data.</text>
</comment>
<accession>A0A443NRV5</accession>
<keyword evidence="3" id="KW-0238">DNA-binding</keyword>
<proteinExistence type="inferred from homology"/>
<evidence type="ECO:0000256" key="1">
    <source>
        <dbReference type="ARBA" id="ARBA00004123"/>
    </source>
</evidence>
<name>A0A443NRV5_9MAGN</name>
<comment type="subcellular location">
    <subcellularLocation>
        <location evidence="1">Nucleus</location>
    </subcellularLocation>
</comment>
<dbReference type="SUPFAM" id="SSF54171">
    <property type="entry name" value="DNA-binding domain"/>
    <property type="match status" value="1"/>
</dbReference>
<dbReference type="Proteomes" id="UP000283530">
    <property type="component" value="Unassembled WGS sequence"/>
</dbReference>
<feature type="region of interest" description="Disordered" evidence="7">
    <location>
        <begin position="160"/>
        <end position="199"/>
    </location>
</feature>
<dbReference type="FunFam" id="3.30.730.10:FF:000005">
    <property type="entry name" value="ethylene-responsive transcription factor RAP2-11"/>
    <property type="match status" value="1"/>
</dbReference>
<keyword evidence="10" id="KW-1185">Reference proteome</keyword>
<keyword evidence="2" id="KW-0805">Transcription regulation</keyword>
<organism evidence="9 10">
    <name type="scientific">Cinnamomum micranthum f. kanehirae</name>
    <dbReference type="NCBI Taxonomy" id="337451"/>
    <lineage>
        <taxon>Eukaryota</taxon>
        <taxon>Viridiplantae</taxon>
        <taxon>Streptophyta</taxon>
        <taxon>Embryophyta</taxon>
        <taxon>Tracheophyta</taxon>
        <taxon>Spermatophyta</taxon>
        <taxon>Magnoliopsida</taxon>
        <taxon>Magnoliidae</taxon>
        <taxon>Laurales</taxon>
        <taxon>Lauraceae</taxon>
        <taxon>Cinnamomum</taxon>
    </lineage>
</organism>
<dbReference type="EMBL" id="QPKB01000003">
    <property type="protein sequence ID" value="RWR81238.1"/>
    <property type="molecule type" value="Genomic_DNA"/>
</dbReference>
<feature type="region of interest" description="Disordered" evidence="7">
    <location>
        <begin position="1"/>
        <end position="37"/>
    </location>
</feature>
<keyword evidence="5" id="KW-0539">Nucleus</keyword>
<gene>
    <name evidence="9" type="ORF">CKAN_00991200</name>
</gene>
<dbReference type="InterPro" id="IPR050913">
    <property type="entry name" value="AP2/ERF_ERF"/>
</dbReference>
<dbReference type="GO" id="GO:0003677">
    <property type="term" value="F:DNA binding"/>
    <property type="evidence" value="ECO:0007669"/>
    <property type="project" value="UniProtKB-KW"/>
</dbReference>
<evidence type="ECO:0000259" key="8">
    <source>
        <dbReference type="PROSITE" id="PS51032"/>
    </source>
</evidence>
<dbReference type="PROSITE" id="PS51032">
    <property type="entry name" value="AP2_ERF"/>
    <property type="match status" value="1"/>
</dbReference>
<dbReference type="InterPro" id="IPR001471">
    <property type="entry name" value="AP2/ERF_dom"/>
</dbReference>
<dbReference type="AlphaFoldDB" id="A0A443NRV5"/>
<evidence type="ECO:0000313" key="10">
    <source>
        <dbReference type="Proteomes" id="UP000283530"/>
    </source>
</evidence>
<evidence type="ECO:0000256" key="7">
    <source>
        <dbReference type="SAM" id="MobiDB-lite"/>
    </source>
</evidence>
<protein>
    <submittedName>
        <fullName evidence="9">AP2/ERF domain-containing protein</fullName>
    </submittedName>
</protein>
<keyword evidence="4" id="KW-0804">Transcription</keyword>
<evidence type="ECO:0000313" key="9">
    <source>
        <dbReference type="EMBL" id="RWR81238.1"/>
    </source>
</evidence>
<dbReference type="PANTHER" id="PTHR31194">
    <property type="entry name" value="SHN SHINE , DNA BINDING / TRANSCRIPTION FACTOR"/>
    <property type="match status" value="1"/>
</dbReference>
<feature type="compositionally biased region" description="Low complexity" evidence="7">
    <location>
        <begin position="186"/>
        <end position="197"/>
    </location>
</feature>
<dbReference type="Pfam" id="PF00847">
    <property type="entry name" value="AP2"/>
    <property type="match status" value="1"/>
</dbReference>
<dbReference type="SMART" id="SM00380">
    <property type="entry name" value="AP2"/>
    <property type="match status" value="1"/>
</dbReference>
<reference evidence="9 10" key="1">
    <citation type="journal article" date="2019" name="Nat. Plants">
        <title>Stout camphor tree genome fills gaps in understanding of flowering plant genome evolution.</title>
        <authorList>
            <person name="Chaw S.M."/>
            <person name="Liu Y.C."/>
            <person name="Wu Y.W."/>
            <person name="Wang H.Y."/>
            <person name="Lin C.I."/>
            <person name="Wu C.S."/>
            <person name="Ke H.M."/>
            <person name="Chang L.Y."/>
            <person name="Hsu C.Y."/>
            <person name="Yang H.T."/>
            <person name="Sudianto E."/>
            <person name="Hsu M.H."/>
            <person name="Wu K.P."/>
            <person name="Wang L.N."/>
            <person name="Leebens-Mack J.H."/>
            <person name="Tsai I.J."/>
        </authorList>
    </citation>
    <scope>NUCLEOTIDE SEQUENCE [LARGE SCALE GENOMIC DNA]</scope>
    <source>
        <strain evidence="10">cv. Chaw 1501</strain>
        <tissue evidence="9">Young leaves</tissue>
    </source>
</reference>